<keyword evidence="3" id="KW-0678">Repressor</keyword>
<feature type="compositionally biased region" description="Low complexity" evidence="7">
    <location>
        <begin position="460"/>
        <end position="479"/>
    </location>
</feature>
<gene>
    <name evidence="9" type="ORF">B4U79_13871</name>
</gene>
<evidence type="ECO:0000256" key="2">
    <source>
        <dbReference type="ARBA" id="ARBA00007859"/>
    </source>
</evidence>
<feature type="compositionally biased region" description="Low complexity" evidence="7">
    <location>
        <begin position="409"/>
        <end position="423"/>
    </location>
</feature>
<keyword evidence="4" id="KW-0805">Transcription regulation</keyword>
<protein>
    <submittedName>
        <fullName evidence="9">Histone deacetylase complex subunit SAP130-A-like protein</fullName>
    </submittedName>
</protein>
<sequence>MPATCATCSSTCSTTTTTSSQQQNAANNNKVENVKQIGICVAPALQQSTAVCAANKFATTVSANYYQTSVSSTTGVNTTASIPVASLQSLGLMVTRFANDPSSRQQTVILHPRPVNPTARGANVVVTTSTGAAIAPGAAATLRTVTTVPLSNTAVRAQQQQVSQQNASQPSTIQVMNLSVSNPTSNASQSHQQATVKQICPPTGGRFNITNALPLESLELVVTNDSATGRPIRIHPEVNFVNMKSTNASNTSLHNMAKLTRASVVTTQQPTKMINIHGASAGTLNAGTTQQVTRLGIIGQIPSSAVVTTAGGNKPVINTLTLTKPLQILNPSPNVAPNLVNSGNTTVHSVVSVSNVASFASGIGANAQQNQQKPNQTLMTLTTSANLSQTRHTLITSNSGVQNALSHQSRTATNTTSTTSSSLTVQHYNPQQQHVSLSAPLSTTTSTSLRPNILSSPANSPVKQSQVQQQSTPSSPRPSILIRKRVGNEVNQVSNAYKQPMANTTPTKVLNVASTDSLKTMVKNSEAKEEANRANDSMSKTGPSTPNSDATGATPRKKPRKQLLEPFNLTTSQNIKLLNAVDDNKEKKEERDLIDSKEGIITICKKPRPSLLTPYNVGCKSLQYHFLRYSDVRQKSEKKLTLSELSNEGLQRKNGWKIHHLGTQLDDISDNEAMICERLSNFLNKFERNGTSLPNNITVVGVTTLNNSGRTPTQVSVIDKLSDLIRGNLQRSHLFQEQICESKELLVKLTNDHKERVAKLTR</sequence>
<feature type="region of interest" description="Disordered" evidence="7">
    <location>
        <begin position="524"/>
        <end position="569"/>
    </location>
</feature>
<evidence type="ECO:0000256" key="6">
    <source>
        <dbReference type="ARBA" id="ARBA00023242"/>
    </source>
</evidence>
<keyword evidence="10" id="KW-1185">Reference proteome</keyword>
<dbReference type="Pfam" id="PF16014">
    <property type="entry name" value="SAP130_C"/>
    <property type="match status" value="1"/>
</dbReference>
<dbReference type="AlphaFoldDB" id="A0A443R859"/>
<evidence type="ECO:0000256" key="1">
    <source>
        <dbReference type="ARBA" id="ARBA00004123"/>
    </source>
</evidence>
<dbReference type="EMBL" id="NCKU01001702">
    <property type="protein sequence ID" value="RWS11442.1"/>
    <property type="molecule type" value="Genomic_DNA"/>
</dbReference>
<dbReference type="OrthoDB" id="10048604at2759"/>
<comment type="subcellular location">
    <subcellularLocation>
        <location evidence="1">Nucleus</location>
    </subcellularLocation>
</comment>
<evidence type="ECO:0000256" key="7">
    <source>
        <dbReference type="SAM" id="MobiDB-lite"/>
    </source>
</evidence>
<comment type="caution">
    <text evidence="9">The sequence shown here is derived from an EMBL/GenBank/DDBJ whole genome shotgun (WGS) entry which is preliminary data.</text>
</comment>
<name>A0A443R859_9ACAR</name>
<feature type="non-terminal residue" evidence="9">
    <location>
        <position position="762"/>
    </location>
</feature>
<feature type="compositionally biased region" description="Polar residues" evidence="7">
    <location>
        <begin position="534"/>
        <end position="551"/>
    </location>
</feature>
<dbReference type="Proteomes" id="UP000285301">
    <property type="component" value="Unassembled WGS sequence"/>
</dbReference>
<dbReference type="InterPro" id="IPR024137">
    <property type="entry name" value="His_deAcase_cplx_SAP130"/>
</dbReference>
<evidence type="ECO:0000313" key="10">
    <source>
        <dbReference type="Proteomes" id="UP000285301"/>
    </source>
</evidence>
<evidence type="ECO:0000313" key="9">
    <source>
        <dbReference type="EMBL" id="RWS11442.1"/>
    </source>
</evidence>
<comment type="similarity">
    <text evidence="2">Belongs to the SAP130 family.</text>
</comment>
<accession>A0A443R859</accession>
<keyword evidence="5" id="KW-0804">Transcription</keyword>
<evidence type="ECO:0000256" key="5">
    <source>
        <dbReference type="ARBA" id="ARBA00023163"/>
    </source>
</evidence>
<evidence type="ECO:0000259" key="8">
    <source>
        <dbReference type="Pfam" id="PF16014"/>
    </source>
</evidence>
<feature type="compositionally biased region" description="Polar residues" evidence="7">
    <location>
        <begin position="398"/>
        <end position="408"/>
    </location>
</feature>
<keyword evidence="6" id="KW-0539">Nucleus</keyword>
<organism evidence="9 10">
    <name type="scientific">Dinothrombium tinctorium</name>
    <dbReference type="NCBI Taxonomy" id="1965070"/>
    <lineage>
        <taxon>Eukaryota</taxon>
        <taxon>Metazoa</taxon>
        <taxon>Ecdysozoa</taxon>
        <taxon>Arthropoda</taxon>
        <taxon>Chelicerata</taxon>
        <taxon>Arachnida</taxon>
        <taxon>Acari</taxon>
        <taxon>Acariformes</taxon>
        <taxon>Trombidiformes</taxon>
        <taxon>Prostigmata</taxon>
        <taxon>Anystina</taxon>
        <taxon>Parasitengona</taxon>
        <taxon>Trombidioidea</taxon>
        <taxon>Trombidiidae</taxon>
        <taxon>Dinothrombium</taxon>
    </lineage>
</organism>
<dbReference type="GO" id="GO:0000122">
    <property type="term" value="P:negative regulation of transcription by RNA polymerase II"/>
    <property type="evidence" value="ECO:0007669"/>
    <property type="project" value="TreeGrafter"/>
</dbReference>
<proteinExistence type="inferred from homology"/>
<feature type="region of interest" description="Disordered" evidence="7">
    <location>
        <begin position="441"/>
        <end position="482"/>
    </location>
</feature>
<dbReference type="PANTHER" id="PTHR13497">
    <property type="entry name" value="HISTONE DEACETYLASE COMPLEX SUBUNIT SAP130"/>
    <property type="match status" value="1"/>
</dbReference>
<evidence type="ECO:0000256" key="4">
    <source>
        <dbReference type="ARBA" id="ARBA00023015"/>
    </source>
</evidence>
<reference evidence="9 10" key="1">
    <citation type="journal article" date="2018" name="Gigascience">
        <title>Genomes of trombidid mites reveal novel predicted allergens and laterally-transferred genes associated with secondary metabolism.</title>
        <authorList>
            <person name="Dong X."/>
            <person name="Chaisiri K."/>
            <person name="Xia D."/>
            <person name="Armstrong S.D."/>
            <person name="Fang Y."/>
            <person name="Donnelly M.J."/>
            <person name="Kadowaki T."/>
            <person name="McGarry J.W."/>
            <person name="Darby A.C."/>
            <person name="Makepeace B.L."/>
        </authorList>
    </citation>
    <scope>NUCLEOTIDE SEQUENCE [LARGE SCALE GENOMIC DNA]</scope>
    <source>
        <strain evidence="9">UoL-WK</strain>
    </source>
</reference>
<evidence type="ECO:0000256" key="3">
    <source>
        <dbReference type="ARBA" id="ARBA00022491"/>
    </source>
</evidence>
<dbReference type="STRING" id="1965070.A0A443R859"/>
<feature type="region of interest" description="Disordered" evidence="7">
    <location>
        <begin position="398"/>
        <end position="423"/>
    </location>
</feature>
<dbReference type="PANTHER" id="PTHR13497:SF3">
    <property type="entry name" value="HISTONE DEACETYLASE COMPLEX SUBUNIT SAP130"/>
    <property type="match status" value="1"/>
</dbReference>
<dbReference type="GO" id="GO:0070822">
    <property type="term" value="C:Sin3-type complex"/>
    <property type="evidence" value="ECO:0007669"/>
    <property type="project" value="TreeGrafter"/>
</dbReference>
<feature type="domain" description="Histone deacetylase complex subunit SAP130 C-terminal" evidence="8">
    <location>
        <begin position="419"/>
        <end position="681"/>
    </location>
</feature>
<dbReference type="InterPro" id="IPR031963">
    <property type="entry name" value="SAP130_C"/>
</dbReference>